<protein>
    <recommendedName>
        <fullName evidence="4">Oxidoreductase-like protein</fullName>
    </recommendedName>
</protein>
<evidence type="ECO:0000313" key="2">
    <source>
        <dbReference type="EMBL" id="OAA73701.1"/>
    </source>
</evidence>
<dbReference type="RefSeq" id="XP_018708659.1">
    <property type="nucleotide sequence ID" value="XM_018844209.1"/>
</dbReference>
<reference evidence="2 3" key="1">
    <citation type="journal article" date="2016" name="Genome Biol. Evol.">
        <title>Divergent and convergent evolution of fungal pathogenicity.</title>
        <authorList>
            <person name="Shang Y."/>
            <person name="Xiao G."/>
            <person name="Zheng P."/>
            <person name="Cen K."/>
            <person name="Zhan S."/>
            <person name="Wang C."/>
        </authorList>
    </citation>
    <scope>NUCLEOTIDE SEQUENCE [LARGE SCALE GENOMIC DNA]</scope>
    <source>
        <strain evidence="2 3">ARSEF 2679</strain>
    </source>
</reference>
<dbReference type="OrthoDB" id="5426191at2759"/>
<dbReference type="EMBL" id="AZHB01000001">
    <property type="protein sequence ID" value="OAA73701.1"/>
    <property type="molecule type" value="Genomic_DNA"/>
</dbReference>
<evidence type="ECO:0000313" key="3">
    <source>
        <dbReference type="Proteomes" id="UP000076744"/>
    </source>
</evidence>
<keyword evidence="3" id="KW-1185">Reference proteome</keyword>
<dbReference type="GeneID" id="30016894"/>
<comment type="caution">
    <text evidence="2">The sequence shown here is derived from an EMBL/GenBank/DDBJ whole genome shotgun (WGS) entry which is preliminary data.</text>
</comment>
<dbReference type="AlphaFoldDB" id="A0A168EE25"/>
<organism evidence="2 3">
    <name type="scientific">Cordyceps fumosorosea (strain ARSEF 2679)</name>
    <name type="common">Isaria fumosorosea</name>
    <dbReference type="NCBI Taxonomy" id="1081104"/>
    <lineage>
        <taxon>Eukaryota</taxon>
        <taxon>Fungi</taxon>
        <taxon>Dikarya</taxon>
        <taxon>Ascomycota</taxon>
        <taxon>Pezizomycotina</taxon>
        <taxon>Sordariomycetes</taxon>
        <taxon>Hypocreomycetidae</taxon>
        <taxon>Hypocreales</taxon>
        <taxon>Cordycipitaceae</taxon>
        <taxon>Cordyceps</taxon>
    </lineage>
</organism>
<feature type="compositionally biased region" description="Polar residues" evidence="1">
    <location>
        <begin position="231"/>
        <end position="246"/>
    </location>
</feature>
<evidence type="ECO:0000256" key="1">
    <source>
        <dbReference type="SAM" id="MobiDB-lite"/>
    </source>
</evidence>
<dbReference type="Proteomes" id="UP000076744">
    <property type="component" value="Unassembled WGS sequence"/>
</dbReference>
<feature type="region of interest" description="Disordered" evidence="1">
    <location>
        <begin position="371"/>
        <end position="403"/>
    </location>
</feature>
<accession>A0A168EE25</accession>
<evidence type="ECO:0008006" key="4">
    <source>
        <dbReference type="Google" id="ProtNLM"/>
    </source>
</evidence>
<dbReference type="STRING" id="1081104.A0A168EE25"/>
<feature type="compositionally biased region" description="Polar residues" evidence="1">
    <location>
        <begin position="170"/>
        <end position="180"/>
    </location>
</feature>
<proteinExistence type="predicted"/>
<name>A0A168EE25_CORFA</name>
<sequence>MATGPPIEARSLDELNVLASNPPNYSETPKKNEPLVLYISRVPGERTILLSPLKPSKKNVCEADVLSALYVVNLVPSDQAAGRLQLLEPDSNGNAQIMKVPRKPLPESARPMTPDSASSSNVNLAAPPVPNGRQRGASIASQDDGSRPALPSSVATESYTPEPSADGPSRTLQIPPSIQTAPARKPVGPRVMPGPSMAFPDGSPAPAAGGRDRSDSVASAMQEMRRAQEAVANSSRSPSPRKQSVVSLSSLPGELFLLDLIRRNPSTGEQWDVGTVASRQSEHGLPKTGPLPFGGPTSSLPINIYLENSGYAKFRPPRGSTAKCIMFRQLQMGYAKSFMSNINISNINISNINISNINMSNINMSNFKGMIQGMGSRGRSDSDSSQELGASGQPGPDMTRRGYTFTSPWNGQCNFRTGASGGTVRCYHTPHVLNNSLAQVCGQSPEGQGGDAAPPPSYCMSELRFDLPIVEKLMDQEATKNLLSKLRWPAADHQHDDATLLSHYDDTAPLAVSPPDVNLGAEQAGGGTRGNRAKLGKLIIYDEGQKMLDLTVAANIGIWWGAWERIF</sequence>
<gene>
    <name evidence="2" type="ORF">ISF_00602</name>
</gene>
<feature type="region of interest" description="Disordered" evidence="1">
    <location>
        <begin position="92"/>
        <end position="246"/>
    </location>
</feature>